<dbReference type="InterPro" id="IPR032675">
    <property type="entry name" value="LRR_dom_sf"/>
</dbReference>
<gene>
    <name evidence="2" type="ORF">ACH5RR_028762</name>
</gene>
<protein>
    <recommendedName>
        <fullName evidence="4">Disease resistance protein</fullName>
    </recommendedName>
</protein>
<dbReference type="SUPFAM" id="SSF52058">
    <property type="entry name" value="L domain-like"/>
    <property type="match status" value="1"/>
</dbReference>
<accession>A0ABD2YPQ3</accession>
<keyword evidence="3" id="KW-1185">Reference proteome</keyword>
<evidence type="ECO:0008006" key="4">
    <source>
        <dbReference type="Google" id="ProtNLM"/>
    </source>
</evidence>
<dbReference type="PANTHER" id="PTHR36766">
    <property type="entry name" value="PLANT BROAD-SPECTRUM MILDEW RESISTANCE PROTEIN RPW8"/>
    <property type="match status" value="1"/>
</dbReference>
<organism evidence="2 3">
    <name type="scientific">Cinchona calisaya</name>
    <dbReference type="NCBI Taxonomy" id="153742"/>
    <lineage>
        <taxon>Eukaryota</taxon>
        <taxon>Viridiplantae</taxon>
        <taxon>Streptophyta</taxon>
        <taxon>Embryophyta</taxon>
        <taxon>Tracheophyta</taxon>
        <taxon>Spermatophyta</taxon>
        <taxon>Magnoliopsida</taxon>
        <taxon>eudicotyledons</taxon>
        <taxon>Gunneridae</taxon>
        <taxon>Pentapetalae</taxon>
        <taxon>asterids</taxon>
        <taxon>lamiids</taxon>
        <taxon>Gentianales</taxon>
        <taxon>Rubiaceae</taxon>
        <taxon>Cinchonoideae</taxon>
        <taxon>Cinchoneae</taxon>
        <taxon>Cinchona</taxon>
    </lineage>
</organism>
<dbReference type="AlphaFoldDB" id="A0ABD2YPQ3"/>
<reference evidence="2 3" key="1">
    <citation type="submission" date="2024-11" db="EMBL/GenBank/DDBJ databases">
        <title>A near-complete genome assembly of Cinchona calisaya.</title>
        <authorList>
            <person name="Lian D.C."/>
            <person name="Zhao X.W."/>
            <person name="Wei L."/>
        </authorList>
    </citation>
    <scope>NUCLEOTIDE SEQUENCE [LARGE SCALE GENOMIC DNA]</scope>
    <source>
        <tissue evidence="2">Nenye</tissue>
    </source>
</reference>
<dbReference type="EMBL" id="JBJUIK010000012">
    <property type="protein sequence ID" value="KAL3509361.1"/>
    <property type="molecule type" value="Genomic_DNA"/>
</dbReference>
<dbReference type="Gene3D" id="3.80.10.10">
    <property type="entry name" value="Ribonuclease Inhibitor"/>
    <property type="match status" value="1"/>
</dbReference>
<dbReference type="GO" id="GO:0006952">
    <property type="term" value="P:defense response"/>
    <property type="evidence" value="ECO:0007669"/>
    <property type="project" value="UniProtKB-KW"/>
</dbReference>
<name>A0ABD2YPQ3_9GENT</name>
<dbReference type="Proteomes" id="UP001630127">
    <property type="component" value="Unassembled WGS sequence"/>
</dbReference>
<evidence type="ECO:0000313" key="3">
    <source>
        <dbReference type="Proteomes" id="UP001630127"/>
    </source>
</evidence>
<dbReference type="PANTHER" id="PTHR36766:SF51">
    <property type="entry name" value="DISEASE RESISTANCE RPP13-LIKE PROTEIN 1"/>
    <property type="match status" value="1"/>
</dbReference>
<comment type="caution">
    <text evidence="2">The sequence shown here is derived from an EMBL/GenBank/DDBJ whole genome shotgun (WGS) entry which is preliminary data.</text>
</comment>
<proteinExistence type="predicted"/>
<keyword evidence="1" id="KW-0611">Plant defense</keyword>
<evidence type="ECO:0000256" key="1">
    <source>
        <dbReference type="ARBA" id="ARBA00022821"/>
    </source>
</evidence>
<sequence length="238" mass="26608">METNLLSLRYLEIDNCPEIECFPQGCLPFSLQFLRIHLCKKLLKSPRTLDLPRLPSLMILSIGGIEDESFPSEDSLLPSTFEVLELLGHKNLKMLLQHLTSLEILEITECPLILSLLDGERLPASLTTLNIMKCPLLKPRLDWPKVAHIPCIIVDGSSSLDRDAYTPRLILKVIILLLRLLISRGVLKGEYRKGRIISGDSNPVKPPSQADKSILQLRFSKSAAKEVDQVKPPAQSDG</sequence>
<evidence type="ECO:0000313" key="2">
    <source>
        <dbReference type="EMBL" id="KAL3509361.1"/>
    </source>
</evidence>